<evidence type="ECO:0000256" key="1">
    <source>
        <dbReference type="ARBA" id="ARBA00006817"/>
    </source>
</evidence>
<dbReference type="SUPFAM" id="SSF55961">
    <property type="entry name" value="Bet v1-like"/>
    <property type="match status" value="1"/>
</dbReference>
<evidence type="ECO:0000313" key="3">
    <source>
        <dbReference type="EMBL" id="GHF94042.1"/>
    </source>
</evidence>
<dbReference type="Pfam" id="PF08327">
    <property type="entry name" value="AHSA1"/>
    <property type="match status" value="1"/>
</dbReference>
<comment type="similarity">
    <text evidence="1">Belongs to the AHA1 family.</text>
</comment>
<dbReference type="Gene3D" id="3.30.530.20">
    <property type="match status" value="1"/>
</dbReference>
<gene>
    <name evidence="3" type="ORF">GCM10017161_22850</name>
</gene>
<dbReference type="EMBL" id="BNCK01000005">
    <property type="protein sequence ID" value="GHF94042.1"/>
    <property type="molecule type" value="Genomic_DNA"/>
</dbReference>
<organism evidence="3 4">
    <name type="scientific">Thalassotalea marina</name>
    <dbReference type="NCBI Taxonomy" id="1673741"/>
    <lineage>
        <taxon>Bacteria</taxon>
        <taxon>Pseudomonadati</taxon>
        <taxon>Pseudomonadota</taxon>
        <taxon>Gammaproteobacteria</taxon>
        <taxon>Alteromonadales</taxon>
        <taxon>Colwelliaceae</taxon>
        <taxon>Thalassotalea</taxon>
    </lineage>
</organism>
<reference evidence="3" key="1">
    <citation type="journal article" date="2014" name="Int. J. Syst. Evol. Microbiol.">
        <title>Complete genome sequence of Corynebacterium casei LMG S-19264T (=DSM 44701T), isolated from a smear-ripened cheese.</title>
        <authorList>
            <consortium name="US DOE Joint Genome Institute (JGI-PGF)"/>
            <person name="Walter F."/>
            <person name="Albersmeier A."/>
            <person name="Kalinowski J."/>
            <person name="Ruckert C."/>
        </authorList>
    </citation>
    <scope>NUCLEOTIDE SEQUENCE</scope>
    <source>
        <strain evidence="3">KCTC 42731</strain>
    </source>
</reference>
<keyword evidence="4" id="KW-1185">Reference proteome</keyword>
<evidence type="ECO:0000259" key="2">
    <source>
        <dbReference type="Pfam" id="PF08327"/>
    </source>
</evidence>
<evidence type="ECO:0000313" key="4">
    <source>
        <dbReference type="Proteomes" id="UP000623842"/>
    </source>
</evidence>
<dbReference type="AlphaFoldDB" id="A0A919BJ47"/>
<protein>
    <recommendedName>
        <fullName evidence="2">Activator of Hsp90 ATPase homologue 1/2-like C-terminal domain-containing protein</fullName>
    </recommendedName>
</protein>
<dbReference type="RefSeq" id="WP_189770609.1">
    <property type="nucleotide sequence ID" value="NZ_BNCK01000005.1"/>
</dbReference>
<feature type="domain" description="Activator of Hsp90 ATPase homologue 1/2-like C-terminal" evidence="2">
    <location>
        <begin position="11"/>
        <end position="138"/>
    </location>
</feature>
<dbReference type="Proteomes" id="UP000623842">
    <property type="component" value="Unassembled WGS sequence"/>
</dbReference>
<proteinExistence type="inferred from homology"/>
<accession>A0A919BJ47</accession>
<reference evidence="3" key="2">
    <citation type="submission" date="2020-09" db="EMBL/GenBank/DDBJ databases">
        <authorList>
            <person name="Sun Q."/>
            <person name="Kim S."/>
        </authorList>
    </citation>
    <scope>NUCLEOTIDE SEQUENCE</scope>
    <source>
        <strain evidence="3">KCTC 42731</strain>
    </source>
</reference>
<dbReference type="InterPro" id="IPR013538">
    <property type="entry name" value="ASHA1/2-like_C"/>
</dbReference>
<sequence length="141" mass="16373">MSKTRLTKKFNTSASTLWSILTEAKYSPDYMFNCTLKTSWEVGEDITWQGEYQGYKAFQQGKVLAFEPIKTLSYSTFDPNTGLNDEAINYIHVTYILSETDGHTELVIENETFDGNEQRMEHIQQGWLMVLDNLEQLIRLK</sequence>
<name>A0A919BJ47_9GAMM</name>
<dbReference type="InterPro" id="IPR023393">
    <property type="entry name" value="START-like_dom_sf"/>
</dbReference>
<comment type="caution">
    <text evidence="3">The sequence shown here is derived from an EMBL/GenBank/DDBJ whole genome shotgun (WGS) entry which is preliminary data.</text>
</comment>